<proteinExistence type="predicted"/>
<evidence type="ECO:0000313" key="3">
    <source>
        <dbReference type="Proteomes" id="UP001497512"/>
    </source>
</evidence>
<sequence>MELQRRGKREDVRGLFPDVSWQLWVLSMMMLIFPTLVMLEGNPTPKPWPPQFHALLYQNSTGKLAIVDLWYDWPGGRNLNLIQHQLGKRIHDVEWTNGTSFYFDLEHQTCLTMTFPVGILHPDWLANATYVGEQEIDGFKCNVWEKLDFITYYEDIDTKRPVSWVFFTGQTLHVMAFEEGNILEDQQWQAPSSCFEKALDLPQNHALASHMGLPNGISQQSLQSLRELYGTEDVPQK</sequence>
<dbReference type="EMBL" id="OZ019894">
    <property type="protein sequence ID" value="CAK9215071.1"/>
    <property type="molecule type" value="Genomic_DNA"/>
</dbReference>
<organism evidence="2 3">
    <name type="scientific">Sphagnum troendelagicum</name>
    <dbReference type="NCBI Taxonomy" id="128251"/>
    <lineage>
        <taxon>Eukaryota</taxon>
        <taxon>Viridiplantae</taxon>
        <taxon>Streptophyta</taxon>
        <taxon>Embryophyta</taxon>
        <taxon>Bryophyta</taxon>
        <taxon>Sphagnophytina</taxon>
        <taxon>Sphagnopsida</taxon>
        <taxon>Sphagnales</taxon>
        <taxon>Sphagnaceae</taxon>
        <taxon>Sphagnum</taxon>
    </lineage>
</organism>
<accession>A0ABP0U7V8</accession>
<dbReference type="PANTHER" id="PTHR33880">
    <property type="entry name" value="EXPRESSED PROTEIN"/>
    <property type="match status" value="1"/>
</dbReference>
<dbReference type="PANTHER" id="PTHR33880:SF19">
    <property type="entry name" value="EXPRESSED PROTEIN"/>
    <property type="match status" value="1"/>
</dbReference>
<protein>
    <submittedName>
        <fullName evidence="2">Uncharacterized protein</fullName>
    </submittedName>
</protein>
<gene>
    <name evidence="2" type="ORF">CSSPTR1EN2_LOCUS12548</name>
</gene>
<dbReference type="Proteomes" id="UP001497512">
    <property type="component" value="Chromosome 2"/>
</dbReference>
<evidence type="ECO:0000313" key="2">
    <source>
        <dbReference type="EMBL" id="CAK9215071.1"/>
    </source>
</evidence>
<keyword evidence="3" id="KW-1185">Reference proteome</keyword>
<name>A0ABP0U7V8_9BRYO</name>
<keyword evidence="1" id="KW-0472">Membrane</keyword>
<feature type="transmembrane region" description="Helical" evidence="1">
    <location>
        <begin position="21"/>
        <end position="39"/>
    </location>
</feature>
<keyword evidence="1" id="KW-1133">Transmembrane helix</keyword>
<keyword evidence="1" id="KW-0812">Transmembrane</keyword>
<dbReference type="InterPro" id="IPR038941">
    <property type="entry name" value="At4g14100-like"/>
</dbReference>
<evidence type="ECO:0000256" key="1">
    <source>
        <dbReference type="SAM" id="Phobius"/>
    </source>
</evidence>
<reference evidence="2" key="1">
    <citation type="submission" date="2024-02" db="EMBL/GenBank/DDBJ databases">
        <authorList>
            <consortium name="ELIXIR-Norway"/>
            <consortium name="Elixir Norway"/>
        </authorList>
    </citation>
    <scope>NUCLEOTIDE SEQUENCE</scope>
</reference>